<feature type="region of interest" description="Disordered" evidence="1">
    <location>
        <begin position="109"/>
        <end position="157"/>
    </location>
</feature>
<proteinExistence type="predicted"/>
<feature type="region of interest" description="Disordered" evidence="1">
    <location>
        <begin position="197"/>
        <end position="229"/>
    </location>
</feature>
<feature type="compositionally biased region" description="Basic and acidic residues" evidence="1">
    <location>
        <begin position="201"/>
        <end position="210"/>
    </location>
</feature>
<sequence length="577" mass="64237">MPGSDQISRTRDDKGPAAQLSFDLKTIAKRAAAKRIGSDSVNQSTALREPSVPESSYSANIPSASPVPGDDTVDTSSKGRLKRPQRYPQRTLRGSSKDIYDLVVDSPSVSKVTSVTRAKQAGLTVDTESSEDDDSSNSYVESGDMIGTSNSPENNPSDIPFVIIDNAPTLLLTDKAAINREYSHVDDNNYGEKLAISAPEMSEKLEKSPPDSDYEYTNTDEDKSEGNDGEEDILETLEQEEAIQQSDAVDNGPDSVISLTDVYSQNYLRDDADFWDASKIFDQERNWRELISEAHLLRQPQSEGLESGSTQNLFRSISNGIDTYREKISARNSRGNFASIDTEESSIAALEKGVSQVMVESYPYNADSPSKLTTLVTLAYEVAAGIIPRMIGLLQWCLVAHYSNDSVTDKGVEQLVRILDSVERLCEVVQAEPPKPPPGLAAQVRIISVLVRFMAYVFRQQLANTRQPTTTHQQADWFRNPEPSHDKYGESVGSEESTSVFNKGCSWSRAESETLFDALRKYRGPERYELILREFRDTLGHRSIDELRKKTVETRAGLLALPDERRPHYSQWSFLDD</sequence>
<feature type="compositionally biased region" description="Polar residues" evidence="1">
    <location>
        <begin position="53"/>
        <end position="63"/>
    </location>
</feature>
<evidence type="ECO:0000313" key="3">
    <source>
        <dbReference type="Proteomes" id="UP000749309"/>
    </source>
</evidence>
<dbReference type="AlphaFoldDB" id="A0A9P5D0U4"/>
<evidence type="ECO:0000256" key="1">
    <source>
        <dbReference type="SAM" id="MobiDB-lite"/>
    </source>
</evidence>
<feature type="compositionally biased region" description="Polar residues" evidence="1">
    <location>
        <begin position="147"/>
        <end position="157"/>
    </location>
</feature>
<name>A0A9P5D0U4_9EURO</name>
<evidence type="ECO:0000313" key="2">
    <source>
        <dbReference type="EMBL" id="KAF3899425.1"/>
    </source>
</evidence>
<protein>
    <submittedName>
        <fullName evidence="2">Uncharacterized protein</fullName>
    </submittedName>
</protein>
<dbReference type="EMBL" id="JAAQVJ010000025">
    <property type="protein sequence ID" value="KAF3899425.1"/>
    <property type="molecule type" value="Genomic_DNA"/>
</dbReference>
<accession>A0A9P5D0U4</accession>
<dbReference type="Proteomes" id="UP000749309">
    <property type="component" value="Unassembled WGS sequence"/>
</dbReference>
<comment type="caution">
    <text evidence="2">The sequence shown here is derived from an EMBL/GenBank/DDBJ whole genome shotgun (WGS) entry which is preliminary data.</text>
</comment>
<feature type="region of interest" description="Disordered" evidence="1">
    <location>
        <begin position="1"/>
        <end position="21"/>
    </location>
</feature>
<gene>
    <name evidence="2" type="ORF">GY632_1316</name>
</gene>
<organism evidence="2 3">
    <name type="scientific">Trichophyton interdigitale</name>
    <dbReference type="NCBI Taxonomy" id="101480"/>
    <lineage>
        <taxon>Eukaryota</taxon>
        <taxon>Fungi</taxon>
        <taxon>Dikarya</taxon>
        <taxon>Ascomycota</taxon>
        <taxon>Pezizomycotina</taxon>
        <taxon>Eurotiomycetes</taxon>
        <taxon>Eurotiomycetidae</taxon>
        <taxon>Onygenales</taxon>
        <taxon>Arthrodermataceae</taxon>
        <taxon>Trichophyton</taxon>
    </lineage>
</organism>
<feature type="region of interest" description="Disordered" evidence="1">
    <location>
        <begin position="34"/>
        <end position="97"/>
    </location>
</feature>
<reference evidence="2" key="1">
    <citation type="submission" date="2020-03" db="EMBL/GenBank/DDBJ databases">
        <title>Whole Genome Sequence of Trichophyton interdigitale from India.</title>
        <authorList>
            <person name="Kumar P."/>
        </authorList>
    </citation>
    <scope>NUCLEOTIDE SEQUENCE</scope>
    <source>
        <strain evidence="2">UCMS-IGIB-CI14</strain>
    </source>
</reference>
<feature type="region of interest" description="Disordered" evidence="1">
    <location>
        <begin position="469"/>
        <end position="493"/>
    </location>
</feature>